<comment type="caution">
    <text evidence="2">The sequence shown here is derived from an EMBL/GenBank/DDBJ whole genome shotgun (WGS) entry which is preliminary data.</text>
</comment>
<proteinExistence type="predicted"/>
<evidence type="ECO:0000259" key="1">
    <source>
        <dbReference type="Pfam" id="PF00535"/>
    </source>
</evidence>
<dbReference type="AlphaFoldDB" id="A0A7M3SVS8"/>
<dbReference type="InterPro" id="IPR050834">
    <property type="entry name" value="Glycosyltransf_2"/>
</dbReference>
<dbReference type="Gene3D" id="3.90.550.10">
    <property type="entry name" value="Spore Coat Polysaccharide Biosynthesis Protein SpsA, Chain A"/>
    <property type="match status" value="1"/>
</dbReference>
<accession>A0A7M3SVS8</accession>
<protein>
    <submittedName>
        <fullName evidence="2">Glycosyltransferase</fullName>
    </submittedName>
</protein>
<dbReference type="PANTHER" id="PTHR43685:SF2">
    <property type="entry name" value="GLYCOSYLTRANSFERASE 2-LIKE DOMAIN-CONTAINING PROTEIN"/>
    <property type="match status" value="1"/>
</dbReference>
<sequence length="343" mass="38782">MIVAVIPMEPHIKESGFMNSPSVAVILPVYNTARTVVRSIDSILHQTHTNFELVIINDSSPDDADRVIRQHLEQTNDSRVRYVVNEHNLGLAGSRNRGLRTVSSDWVAFLDSDDVFHPEFLEKMLASAGPATDVVVCSHDVLYPDGTHRYRSRGRPGRYTGNQAMALLMKDEMTPYAWDKLFRSSSIRGLEFPLLNRVEDAGFSIAAYERAREVVCIEDSLHLYSVNPQSITWGSVPPILESYRFVEFLKETTRAHEGSPSEKNALAAAWILTFLNSAQAALRLTPPDVDHHIRECQDAMTFTLLRRCLMARPDYALAGLLLKTSPLLYGMLYKEFVRRRYGI</sequence>
<keyword evidence="3" id="KW-1185">Reference proteome</keyword>
<dbReference type="CDD" id="cd00761">
    <property type="entry name" value="Glyco_tranf_GTA_type"/>
    <property type="match status" value="1"/>
</dbReference>
<dbReference type="Proteomes" id="UP000462152">
    <property type="component" value="Unassembled WGS sequence"/>
</dbReference>
<feature type="domain" description="Glycosyltransferase 2-like" evidence="1">
    <location>
        <begin position="25"/>
        <end position="169"/>
    </location>
</feature>
<organism evidence="2 3">
    <name type="scientific">Rothia koreensis</name>
    <dbReference type="NCBI Taxonomy" id="592378"/>
    <lineage>
        <taxon>Bacteria</taxon>
        <taxon>Bacillati</taxon>
        <taxon>Actinomycetota</taxon>
        <taxon>Actinomycetes</taxon>
        <taxon>Micrococcales</taxon>
        <taxon>Micrococcaceae</taxon>
        <taxon>Rothia</taxon>
    </lineage>
</organism>
<dbReference type="InterPro" id="IPR029044">
    <property type="entry name" value="Nucleotide-diphossugar_trans"/>
</dbReference>
<keyword evidence="2" id="KW-0808">Transferase</keyword>
<gene>
    <name evidence="2" type="ORF">GMA10_11860</name>
</gene>
<dbReference type="InterPro" id="IPR001173">
    <property type="entry name" value="Glyco_trans_2-like"/>
</dbReference>
<dbReference type="GO" id="GO:0016740">
    <property type="term" value="F:transferase activity"/>
    <property type="evidence" value="ECO:0007669"/>
    <property type="project" value="UniProtKB-KW"/>
</dbReference>
<dbReference type="PANTHER" id="PTHR43685">
    <property type="entry name" value="GLYCOSYLTRANSFERASE"/>
    <property type="match status" value="1"/>
</dbReference>
<evidence type="ECO:0000313" key="2">
    <source>
        <dbReference type="EMBL" id="MUN55893.1"/>
    </source>
</evidence>
<evidence type="ECO:0000313" key="3">
    <source>
        <dbReference type="Proteomes" id="UP000462152"/>
    </source>
</evidence>
<dbReference type="Pfam" id="PF00535">
    <property type="entry name" value="Glycos_transf_2"/>
    <property type="match status" value="1"/>
</dbReference>
<name>A0A7M3SVS8_9MICC</name>
<reference evidence="2 3" key="1">
    <citation type="submission" date="2019-12" db="EMBL/GenBank/DDBJ databases">
        <authorList>
            <person name="Li J."/>
            <person name="Shi Y."/>
            <person name="Xu G."/>
            <person name="Xiao D."/>
            <person name="Ran X."/>
        </authorList>
    </citation>
    <scope>NUCLEOTIDE SEQUENCE [LARGE SCALE GENOMIC DNA]</scope>
    <source>
        <strain evidence="2 3">JCM 15915</strain>
    </source>
</reference>
<dbReference type="SUPFAM" id="SSF53448">
    <property type="entry name" value="Nucleotide-diphospho-sugar transferases"/>
    <property type="match status" value="1"/>
</dbReference>
<dbReference type="EMBL" id="WOGT01000010">
    <property type="protein sequence ID" value="MUN55893.1"/>
    <property type="molecule type" value="Genomic_DNA"/>
</dbReference>